<dbReference type="InParanoid" id="A0A0L0HBK3"/>
<dbReference type="Gene3D" id="3.40.50.10190">
    <property type="entry name" value="BRCT domain"/>
    <property type="match status" value="1"/>
</dbReference>
<dbReference type="InterPro" id="IPR036420">
    <property type="entry name" value="BRCT_dom_sf"/>
</dbReference>
<evidence type="ECO:0008006" key="5">
    <source>
        <dbReference type="Google" id="ProtNLM"/>
    </source>
</evidence>
<dbReference type="GO" id="GO:0000793">
    <property type="term" value="C:condensed chromosome"/>
    <property type="evidence" value="ECO:0007669"/>
    <property type="project" value="TreeGrafter"/>
</dbReference>
<keyword evidence="1" id="KW-0175">Coiled coil</keyword>
<organism evidence="3 4">
    <name type="scientific">Spizellomyces punctatus (strain DAOM BR117)</name>
    <dbReference type="NCBI Taxonomy" id="645134"/>
    <lineage>
        <taxon>Eukaryota</taxon>
        <taxon>Fungi</taxon>
        <taxon>Fungi incertae sedis</taxon>
        <taxon>Chytridiomycota</taxon>
        <taxon>Chytridiomycota incertae sedis</taxon>
        <taxon>Chytridiomycetes</taxon>
        <taxon>Spizellomycetales</taxon>
        <taxon>Spizellomycetaceae</taxon>
        <taxon>Spizellomyces</taxon>
    </lineage>
</organism>
<evidence type="ECO:0000313" key="3">
    <source>
        <dbReference type="EMBL" id="KNC98980.1"/>
    </source>
</evidence>
<feature type="coiled-coil region" evidence="1">
    <location>
        <begin position="985"/>
        <end position="1104"/>
    </location>
</feature>
<feature type="coiled-coil region" evidence="1">
    <location>
        <begin position="87"/>
        <end position="114"/>
    </location>
</feature>
<name>A0A0L0HBK3_SPIPD</name>
<feature type="coiled-coil region" evidence="1">
    <location>
        <begin position="400"/>
        <end position="427"/>
    </location>
</feature>
<feature type="coiled-coil region" evidence="1">
    <location>
        <begin position="682"/>
        <end position="892"/>
    </location>
</feature>
<protein>
    <recommendedName>
        <fullName evidence="5">BRCT domain-containing protein</fullName>
    </recommendedName>
</protein>
<evidence type="ECO:0000313" key="4">
    <source>
        <dbReference type="Proteomes" id="UP000053201"/>
    </source>
</evidence>
<dbReference type="GO" id="GO:0003682">
    <property type="term" value="F:chromatin binding"/>
    <property type="evidence" value="ECO:0007669"/>
    <property type="project" value="TreeGrafter"/>
</dbReference>
<dbReference type="Proteomes" id="UP000053201">
    <property type="component" value="Unassembled WGS sequence"/>
</dbReference>
<dbReference type="EMBL" id="KQ257459">
    <property type="protein sequence ID" value="KNC98980.1"/>
    <property type="molecule type" value="Genomic_DNA"/>
</dbReference>
<feature type="coiled-coil region" evidence="1">
    <location>
        <begin position="918"/>
        <end position="959"/>
    </location>
</feature>
<dbReference type="GO" id="GO:0000796">
    <property type="term" value="C:condensin complex"/>
    <property type="evidence" value="ECO:0007669"/>
    <property type="project" value="TreeGrafter"/>
</dbReference>
<gene>
    <name evidence="3" type="ORF">SPPG_05935</name>
</gene>
<sequence length="1420" mass="161581">MVLETEERRPKDDKDMRLTSLGQNLIAELLNMESNAKRMDELQRRRSGIEKLQTNATSEQAHLPSYDEVSRMLDVIGKSYHWLASTLPQTNLEVETLKAKVATLQDERTRLLTAFDSFRQSVESSKDDESDLLIALYFIDQHLASVCADWKHDTGVLLLRIDQLKQEREFELSQRNAEISELKRLQVEAEESYRDLMRESRDEVSSLQLARTHNDEKTTIRAEMKAMEKQLIYSEEKVTRLEANLLQKEEDFDRCHSELKRTNEHLQTQQEAFATAETLLQERDTLSESLHTENQQLKAELQSLRSERETYISERSVHDTAIADMEAILNALQIQIKESDTKHRSVSEQWEAERKYLTSALKTSQEEAARVQADMDVKVEKLESEVAAYIKEKELAGSMMEALHLEVDGLRQKIESLEGTITELRALNEATSGKLERSRSESTLREATLSTLQSDLEQARMTTTWLQEKIVHLEAQKEQMAKDKMAADQQLKSALEAMEHERDGLRSQAENLDERNKELQAEKDSIMNDLRAAEQCAKRSLEELQCEYSQIQETKEQMQTTIRTLEDTLEATRTDNAQLESTKEQLQSTVHTLENTLEATRADNAQVLNEKLHILSELTSKLDAVQTERDQLHLALKDLQEKLTESTATNKRIAEDYQHARSEWTATLASTEIERDEKTRIVTLLEEKISQAEVDKDNLIAEHQQTVGELREMEQNLKRTLEVTEERRRDIAAAAELLEGQLTEFRMGKEQSDSRIAQLQESLSDSEKKLVNVLSEKESLSVQNACLQTQVSVLEESHEKLEKEISELRAAVAQCESLIEELRTQLQQKNDENKSLTEAVCAAKEVADRLMQEKIHLQNELDTEQDAHVAVISDLQATVDTLRAELRDKADSFESASRELALVRVETDRLEKHLRSTISAKEAELEDVRIALREKTDDFIQLQAAMDKAQLHANELKRTHEDLLVAKDDELETLKSQCLRYQGDLDEMALALDQARMQNNDELENLKKNIVDLTRDLAEKTSLLTDTTLATEELRARIDTADLKSRSLQDLLRKETEDKTEAERRLRHSQEALVEIENSLRQECETLKIKLNDLESTLVIVQKERDQLILASKAVENELAESRAMLASETIQRQTAEDLCIGRAKLCESLEDRIKALEGQLEARHVQRKESSTPSRPFVELTSAPKRAGDHSPSPAKRLRISPSTTPGRLASTQASAVTPTQSASHQTSISTPASTARSRSTYRFIICFSGFKEGTEFNSEMKRKLVSAIKKLPSACTVAPAEWDGRITHVISAPGSRTLKTFAAALTGKWIITNPKWVLESANKKTWEPENAYGFLCTDRPFAGRRFYMAPSFLELRNVQNKQFRIPYARTLLEISGGIVVETSENADIALIGDNDATDHGVPTMDWNTFAQNIPQPST</sequence>
<dbReference type="GO" id="GO:0007076">
    <property type="term" value="P:mitotic chromosome condensation"/>
    <property type="evidence" value="ECO:0007669"/>
    <property type="project" value="TreeGrafter"/>
</dbReference>
<keyword evidence="4" id="KW-1185">Reference proteome</keyword>
<dbReference type="VEuPathDB" id="FungiDB:SPPG_05935"/>
<feature type="compositionally biased region" description="Polar residues" evidence="2">
    <location>
        <begin position="1202"/>
        <end position="1227"/>
    </location>
</feature>
<dbReference type="STRING" id="645134.A0A0L0HBK3"/>
<dbReference type="RefSeq" id="XP_016607020.1">
    <property type="nucleotide sequence ID" value="XM_016754144.1"/>
</dbReference>
<feature type="coiled-coil region" evidence="1">
    <location>
        <begin position="287"/>
        <end position="342"/>
    </location>
</feature>
<evidence type="ECO:0000256" key="2">
    <source>
        <dbReference type="SAM" id="MobiDB-lite"/>
    </source>
</evidence>
<dbReference type="OrthoDB" id="2384350at2759"/>
<dbReference type="PANTHER" id="PTHR43941:SF1">
    <property type="entry name" value="STRUCTURAL MAINTENANCE OF CHROMOSOMES PROTEIN 2"/>
    <property type="match status" value="1"/>
</dbReference>
<feature type="coiled-coil region" evidence="1">
    <location>
        <begin position="470"/>
        <end position="656"/>
    </location>
</feature>
<dbReference type="OMA" id="CISNSEY"/>
<evidence type="ECO:0000256" key="1">
    <source>
        <dbReference type="SAM" id="Coils"/>
    </source>
</evidence>
<feature type="region of interest" description="Disordered" evidence="2">
    <location>
        <begin position="1163"/>
        <end position="1235"/>
    </location>
</feature>
<dbReference type="PANTHER" id="PTHR43941">
    <property type="entry name" value="STRUCTURAL MAINTENANCE OF CHROMOSOMES PROTEIN 2"/>
    <property type="match status" value="1"/>
</dbReference>
<reference evidence="3 4" key="1">
    <citation type="submission" date="2009-08" db="EMBL/GenBank/DDBJ databases">
        <title>The Genome Sequence of Spizellomyces punctatus strain DAOM BR117.</title>
        <authorList>
            <consortium name="The Broad Institute Genome Sequencing Platform"/>
            <person name="Russ C."/>
            <person name="Cuomo C."/>
            <person name="Shea T."/>
            <person name="Young S.K."/>
            <person name="Zeng Q."/>
            <person name="Koehrsen M."/>
            <person name="Haas B."/>
            <person name="Borodovsky M."/>
            <person name="Guigo R."/>
            <person name="Alvarado L."/>
            <person name="Berlin A."/>
            <person name="Bochicchio J."/>
            <person name="Borenstein D."/>
            <person name="Chapman S."/>
            <person name="Chen Z."/>
            <person name="Engels R."/>
            <person name="Freedman E."/>
            <person name="Gellesch M."/>
            <person name="Goldberg J."/>
            <person name="Griggs A."/>
            <person name="Gujja S."/>
            <person name="Heiman D."/>
            <person name="Hepburn T."/>
            <person name="Howarth C."/>
            <person name="Jen D."/>
            <person name="Larson L."/>
            <person name="Lewis B."/>
            <person name="Mehta T."/>
            <person name="Park D."/>
            <person name="Pearson M."/>
            <person name="Roberts A."/>
            <person name="Saif S."/>
            <person name="Shenoy N."/>
            <person name="Sisk P."/>
            <person name="Stolte C."/>
            <person name="Sykes S."/>
            <person name="Thomson T."/>
            <person name="Walk T."/>
            <person name="White J."/>
            <person name="Yandava C."/>
            <person name="Burger G."/>
            <person name="Gray M.W."/>
            <person name="Holland P.W.H."/>
            <person name="King N."/>
            <person name="Lang F.B.F."/>
            <person name="Roger A.J."/>
            <person name="Ruiz-Trillo I."/>
            <person name="Lander E."/>
            <person name="Nusbaum C."/>
        </authorList>
    </citation>
    <scope>NUCLEOTIDE SEQUENCE [LARGE SCALE GENOMIC DNA]</scope>
    <source>
        <strain evidence="3 4">DAOM BR117</strain>
    </source>
</reference>
<dbReference type="SUPFAM" id="SSF52113">
    <property type="entry name" value="BRCT domain"/>
    <property type="match status" value="1"/>
</dbReference>
<proteinExistence type="predicted"/>
<dbReference type="GO" id="GO:0000785">
    <property type="term" value="C:chromatin"/>
    <property type="evidence" value="ECO:0007669"/>
    <property type="project" value="TreeGrafter"/>
</dbReference>
<accession>A0A0L0HBK3</accession>
<feature type="coiled-coil region" evidence="1">
    <location>
        <begin position="179"/>
        <end position="244"/>
    </location>
</feature>
<dbReference type="GeneID" id="27689277"/>
<dbReference type="eggNOG" id="ENOG502S7T6">
    <property type="taxonomic scope" value="Eukaryota"/>
</dbReference>